<evidence type="ECO:0000259" key="1">
    <source>
        <dbReference type="Pfam" id="PF17775"/>
    </source>
</evidence>
<dbReference type="SUPFAM" id="SSF54427">
    <property type="entry name" value="NTF2-like"/>
    <property type="match status" value="1"/>
</dbReference>
<dbReference type="RefSeq" id="WP_007620482.1">
    <property type="nucleotide sequence ID" value="NZ_BAEO01000031.1"/>
</dbReference>
<dbReference type="PANTHER" id="PTHR33747">
    <property type="entry name" value="UPF0225 PROTEIN SCO1677"/>
    <property type="match status" value="1"/>
</dbReference>
<sequence>MTTSIKNCFCGNEFTFEQCCQPIIAGKVNAKNAEELMRSRFTAYVIKNYQYILQTYASAQRAKLTVSELTESSQDTRWLSLQVLTHFSQKNTAQVEFKAFYQVDSCYYVMHELSDFVFEAGRWLYTEGVMQKGSGKFSPERNSQCLCASSKKFKKCCAR</sequence>
<name>K6Z7X6_9ALTE</name>
<proteinExistence type="predicted"/>
<comment type="caution">
    <text evidence="2">The sequence shown here is derived from an EMBL/GenBank/DDBJ whole genome shotgun (WGS) entry which is preliminary data.</text>
</comment>
<dbReference type="Pfam" id="PF02810">
    <property type="entry name" value="SEC-C"/>
    <property type="match status" value="1"/>
</dbReference>
<dbReference type="Proteomes" id="UP000006327">
    <property type="component" value="Unassembled WGS sequence"/>
</dbReference>
<dbReference type="OrthoDB" id="21421at2"/>
<keyword evidence="3" id="KW-1185">Reference proteome</keyword>
<reference evidence="2 3" key="1">
    <citation type="journal article" date="2017" name="Antonie Van Leeuwenhoek">
        <title>Rhizobium rhizosphaerae sp. nov., a novel species isolated from rice rhizosphere.</title>
        <authorList>
            <person name="Zhao J.J."/>
            <person name="Zhang J."/>
            <person name="Zhang R.J."/>
            <person name="Zhang C.W."/>
            <person name="Yin H.Q."/>
            <person name="Zhang X.X."/>
        </authorList>
    </citation>
    <scope>NUCLEOTIDE SEQUENCE [LARGE SCALE GENOMIC DNA]</scope>
    <source>
        <strain evidence="2 3">BSs20135</strain>
    </source>
</reference>
<dbReference type="AlphaFoldDB" id="K6Z7X6"/>
<dbReference type="eggNOG" id="COG3012">
    <property type="taxonomic scope" value="Bacteria"/>
</dbReference>
<feature type="domain" description="YchJ-like middle NTF2-like" evidence="1">
    <location>
        <begin position="32"/>
        <end position="128"/>
    </location>
</feature>
<dbReference type="SUPFAM" id="SSF103642">
    <property type="entry name" value="Sec-C motif"/>
    <property type="match status" value="1"/>
</dbReference>
<accession>K6Z7X6</accession>
<dbReference type="InterPro" id="IPR004027">
    <property type="entry name" value="SEC_C_motif"/>
</dbReference>
<organism evidence="2 3">
    <name type="scientific">Paraglaciecola arctica BSs20135</name>
    <dbReference type="NCBI Taxonomy" id="493475"/>
    <lineage>
        <taxon>Bacteria</taxon>
        <taxon>Pseudomonadati</taxon>
        <taxon>Pseudomonadota</taxon>
        <taxon>Gammaproteobacteria</taxon>
        <taxon>Alteromonadales</taxon>
        <taxon>Alteromonadaceae</taxon>
        <taxon>Paraglaciecola</taxon>
    </lineage>
</organism>
<dbReference type="STRING" id="493475.GARC_2584"/>
<dbReference type="EMBL" id="BAEO01000031">
    <property type="protein sequence ID" value="GAC19550.1"/>
    <property type="molecule type" value="Genomic_DNA"/>
</dbReference>
<evidence type="ECO:0000313" key="3">
    <source>
        <dbReference type="Proteomes" id="UP000006327"/>
    </source>
</evidence>
<dbReference type="PANTHER" id="PTHR33747:SF1">
    <property type="entry name" value="ADENYLATE CYCLASE-ASSOCIATED CAP C-TERMINAL DOMAIN-CONTAINING PROTEIN"/>
    <property type="match status" value="1"/>
</dbReference>
<dbReference type="NCBIfam" id="NF002486">
    <property type="entry name" value="PRK01752.1"/>
    <property type="match status" value="1"/>
</dbReference>
<dbReference type="InterPro" id="IPR032710">
    <property type="entry name" value="NTF2-like_dom_sf"/>
</dbReference>
<dbReference type="InterPro" id="IPR048469">
    <property type="entry name" value="YchJ-like_M"/>
</dbReference>
<dbReference type="Pfam" id="PF17775">
    <property type="entry name" value="YchJ_M-like"/>
    <property type="match status" value="1"/>
</dbReference>
<dbReference type="Gene3D" id="3.10.450.50">
    <property type="match status" value="1"/>
</dbReference>
<protein>
    <submittedName>
        <fullName evidence="2">SEC-C motif domain protein</fullName>
    </submittedName>
</protein>
<evidence type="ECO:0000313" key="2">
    <source>
        <dbReference type="EMBL" id="GAC19550.1"/>
    </source>
</evidence>
<gene>
    <name evidence="2" type="ORF">GARC_2584</name>
</gene>